<dbReference type="InterPro" id="IPR036322">
    <property type="entry name" value="WD40_repeat_dom_sf"/>
</dbReference>
<dbReference type="GO" id="GO:0051301">
    <property type="term" value="P:cell division"/>
    <property type="evidence" value="ECO:0007669"/>
    <property type="project" value="UniProtKB-KW"/>
</dbReference>
<dbReference type="PROSITE" id="PS50082">
    <property type="entry name" value="WD_REPEATS_2"/>
    <property type="match status" value="1"/>
</dbReference>
<dbReference type="GO" id="GO:0005680">
    <property type="term" value="C:anaphase-promoting complex"/>
    <property type="evidence" value="ECO:0007669"/>
    <property type="project" value="TreeGrafter"/>
</dbReference>
<keyword evidence="2" id="KW-0132">Cell division</keyword>
<protein>
    <submittedName>
        <fullName evidence="8">Predicted WD40 repeat protein</fullName>
    </submittedName>
</protein>
<evidence type="ECO:0000256" key="3">
    <source>
        <dbReference type="ARBA" id="ARBA00022737"/>
    </source>
</evidence>
<dbReference type="VEuPathDB" id="TriTrypDB:TcIL3000_10_9190"/>
<evidence type="ECO:0000313" key="8">
    <source>
        <dbReference type="EMBL" id="CCC94141.1"/>
    </source>
</evidence>
<dbReference type="Gene3D" id="2.130.10.10">
    <property type="entry name" value="YVTN repeat-like/Quinoprotein amine dehydrogenase"/>
    <property type="match status" value="1"/>
</dbReference>
<feature type="compositionally biased region" description="Basic and acidic residues" evidence="7">
    <location>
        <begin position="187"/>
        <end position="196"/>
    </location>
</feature>
<evidence type="ECO:0000256" key="2">
    <source>
        <dbReference type="ARBA" id="ARBA00022618"/>
    </source>
</evidence>
<dbReference type="InterPro" id="IPR015943">
    <property type="entry name" value="WD40/YVTN_repeat-like_dom_sf"/>
</dbReference>
<dbReference type="SUPFAM" id="SSF50978">
    <property type="entry name" value="WD40 repeat-like"/>
    <property type="match status" value="1"/>
</dbReference>
<keyword evidence="4" id="KW-0498">Mitosis</keyword>
<evidence type="ECO:0000256" key="5">
    <source>
        <dbReference type="ARBA" id="ARBA00023306"/>
    </source>
</evidence>
<dbReference type="GO" id="GO:1905786">
    <property type="term" value="P:positive regulation of anaphase-promoting complex-dependent catabolic process"/>
    <property type="evidence" value="ECO:0007669"/>
    <property type="project" value="TreeGrafter"/>
</dbReference>
<feature type="compositionally biased region" description="Polar residues" evidence="7">
    <location>
        <begin position="168"/>
        <end position="186"/>
    </location>
</feature>
<keyword evidence="5" id="KW-0131">Cell cycle</keyword>
<reference evidence="8" key="1">
    <citation type="journal article" date="2012" name="Proc. Natl. Acad. Sci. U.S.A.">
        <title>Antigenic diversity is generated by distinct evolutionary mechanisms in African trypanosome species.</title>
        <authorList>
            <person name="Jackson A.P."/>
            <person name="Berry A."/>
            <person name="Aslett M."/>
            <person name="Allison H.C."/>
            <person name="Burton P."/>
            <person name="Vavrova-Anderson J."/>
            <person name="Brown R."/>
            <person name="Browne H."/>
            <person name="Corton N."/>
            <person name="Hauser H."/>
            <person name="Gamble J."/>
            <person name="Gilderthorp R."/>
            <person name="Marcello L."/>
            <person name="McQuillan J."/>
            <person name="Otto T.D."/>
            <person name="Quail M.A."/>
            <person name="Sanders M.J."/>
            <person name="van Tonder A."/>
            <person name="Ginger M.L."/>
            <person name="Field M.C."/>
            <person name="Barry J.D."/>
            <person name="Hertz-Fowler C."/>
            <person name="Berriman M."/>
        </authorList>
    </citation>
    <scope>NUCLEOTIDE SEQUENCE</scope>
    <source>
        <strain evidence="8">IL3000</strain>
    </source>
</reference>
<dbReference type="PANTHER" id="PTHR19918">
    <property type="entry name" value="CELL DIVISION CYCLE 20 CDC20 FIZZY -RELATED"/>
    <property type="match status" value="1"/>
</dbReference>
<dbReference type="AlphaFoldDB" id="G0UXM4"/>
<dbReference type="InterPro" id="IPR033010">
    <property type="entry name" value="Cdc20/Fizzy"/>
</dbReference>
<dbReference type="GO" id="GO:0010997">
    <property type="term" value="F:anaphase-promoting complex binding"/>
    <property type="evidence" value="ECO:0007669"/>
    <property type="project" value="InterPro"/>
</dbReference>
<evidence type="ECO:0000256" key="6">
    <source>
        <dbReference type="PROSITE-ProRule" id="PRU00221"/>
    </source>
</evidence>
<dbReference type="GO" id="GO:1990757">
    <property type="term" value="F:ubiquitin ligase activator activity"/>
    <property type="evidence" value="ECO:0007669"/>
    <property type="project" value="TreeGrafter"/>
</dbReference>
<sequence>MRCWAQTEYDAAPLELRPKRCSRASGGAPLQGLSTNNPRIINQSPADDDAPPVRLSRHIPQRERMDMAVSAYNLTTTSSTASLVPGAGSGIGGGMSAPHSTGTSFSSVFSESFVSDDSLFVSSMYNEALAEQLSSETSQKQRKIGGEVLGFNNTDSLRVSMTPTVSGSVVNKTGRTISGSVSPTETDGSKHGEYHKSTSTNWAPASQMFACSPTGRALLLKKIKPGRTPVQRVVFTTPERTLDAPGFPSTASQLLHWGSNNKLLIGLKNGLHGWDAETATALQYAHLQEHLTIRAVQWLHKCTRIALALNEGAVAIYDHCHETFLRTLNIPPSAKAQTSYIAANGPLLAVGTNSRSGGIYMFDLRPKNALISVYEGQTNGVTSLNYCTKEPFYLAAGSAGGTVRVWDARCDRCPRYAFDSVHKGPVNAISWDPDKRSKMYTGGHDGAMCYVDTHAPTTNVSLALRNDEEGFTSGRHFITRTINTLYPISGIVAPPAVGEIATTHCGKGHIQVRQSSNFHLIGTLRSPSATSDITCPTIAPDMQRICTAQDELLKFWRVFLPSVATQRSECSTPPPVSLLEEELR</sequence>
<feature type="compositionally biased region" description="Polar residues" evidence="7">
    <location>
        <begin position="32"/>
        <end position="45"/>
    </location>
</feature>
<dbReference type="SMART" id="SM00320">
    <property type="entry name" value="WD40"/>
    <property type="match status" value="4"/>
</dbReference>
<accession>G0UXM4</accession>
<dbReference type="EMBL" id="HE575323">
    <property type="protein sequence ID" value="CCC94141.1"/>
    <property type="molecule type" value="Genomic_DNA"/>
</dbReference>
<name>G0UXM4_TRYCI</name>
<dbReference type="PANTHER" id="PTHR19918:SF8">
    <property type="entry name" value="FI02843P"/>
    <property type="match status" value="1"/>
</dbReference>
<feature type="region of interest" description="Disordered" evidence="7">
    <location>
        <begin position="168"/>
        <end position="198"/>
    </location>
</feature>
<dbReference type="InterPro" id="IPR001680">
    <property type="entry name" value="WD40_rpt"/>
</dbReference>
<evidence type="ECO:0000256" key="7">
    <source>
        <dbReference type="SAM" id="MobiDB-lite"/>
    </source>
</evidence>
<feature type="region of interest" description="Disordered" evidence="7">
    <location>
        <begin position="21"/>
        <end position="53"/>
    </location>
</feature>
<evidence type="ECO:0000256" key="1">
    <source>
        <dbReference type="ARBA" id="ARBA00022574"/>
    </source>
</evidence>
<keyword evidence="1 6" id="KW-0853">WD repeat</keyword>
<proteinExistence type="predicted"/>
<dbReference type="Pfam" id="PF00400">
    <property type="entry name" value="WD40"/>
    <property type="match status" value="2"/>
</dbReference>
<organism evidence="8">
    <name type="scientific">Trypanosoma congolense (strain IL3000)</name>
    <dbReference type="NCBI Taxonomy" id="1068625"/>
    <lineage>
        <taxon>Eukaryota</taxon>
        <taxon>Discoba</taxon>
        <taxon>Euglenozoa</taxon>
        <taxon>Kinetoplastea</taxon>
        <taxon>Metakinetoplastina</taxon>
        <taxon>Trypanosomatida</taxon>
        <taxon>Trypanosomatidae</taxon>
        <taxon>Trypanosoma</taxon>
        <taxon>Nannomonas</taxon>
    </lineage>
</organism>
<gene>
    <name evidence="8" type="ORF">TCIL3000_10_9190</name>
</gene>
<evidence type="ECO:0000256" key="4">
    <source>
        <dbReference type="ARBA" id="ARBA00022776"/>
    </source>
</evidence>
<keyword evidence="3" id="KW-0677">Repeat</keyword>
<feature type="repeat" description="WD" evidence="6">
    <location>
        <begin position="374"/>
        <end position="407"/>
    </location>
</feature>
<dbReference type="GO" id="GO:0031145">
    <property type="term" value="P:anaphase-promoting complex-dependent catabolic process"/>
    <property type="evidence" value="ECO:0007669"/>
    <property type="project" value="TreeGrafter"/>
</dbReference>